<accession>A0AAJ0G7T9</accession>
<evidence type="ECO:0000313" key="1">
    <source>
        <dbReference type="EMBL" id="KAK3047085.1"/>
    </source>
</evidence>
<name>A0AAJ0G7T9_9PEZI</name>
<dbReference type="Proteomes" id="UP001271007">
    <property type="component" value="Unassembled WGS sequence"/>
</dbReference>
<dbReference type="AlphaFoldDB" id="A0AAJ0G7T9"/>
<protein>
    <submittedName>
        <fullName evidence="1">Uncharacterized protein</fullName>
    </submittedName>
</protein>
<organism evidence="1 2">
    <name type="scientific">Extremus antarcticus</name>
    <dbReference type="NCBI Taxonomy" id="702011"/>
    <lineage>
        <taxon>Eukaryota</taxon>
        <taxon>Fungi</taxon>
        <taxon>Dikarya</taxon>
        <taxon>Ascomycota</taxon>
        <taxon>Pezizomycotina</taxon>
        <taxon>Dothideomycetes</taxon>
        <taxon>Dothideomycetidae</taxon>
        <taxon>Mycosphaerellales</taxon>
        <taxon>Extremaceae</taxon>
        <taxon>Extremus</taxon>
    </lineage>
</organism>
<comment type="caution">
    <text evidence="1">The sequence shown here is derived from an EMBL/GenBank/DDBJ whole genome shotgun (WGS) entry which is preliminary data.</text>
</comment>
<dbReference type="EMBL" id="JAWDJX010000069">
    <property type="protein sequence ID" value="KAK3047085.1"/>
    <property type="molecule type" value="Genomic_DNA"/>
</dbReference>
<reference evidence="1" key="1">
    <citation type="submission" date="2023-04" db="EMBL/GenBank/DDBJ databases">
        <title>Black Yeasts Isolated from many extreme environments.</title>
        <authorList>
            <person name="Coleine C."/>
            <person name="Stajich J.E."/>
            <person name="Selbmann L."/>
        </authorList>
    </citation>
    <scope>NUCLEOTIDE SEQUENCE</scope>
    <source>
        <strain evidence="1">CCFEE 5312</strain>
    </source>
</reference>
<evidence type="ECO:0000313" key="2">
    <source>
        <dbReference type="Proteomes" id="UP001271007"/>
    </source>
</evidence>
<keyword evidence="2" id="KW-1185">Reference proteome</keyword>
<proteinExistence type="predicted"/>
<sequence length="182" mass="20920">MEETLGFDLRPPVADDAEDKAKWDRVLARVKQHYVFWPSESVKPMADHIAYYFRGEAILKLPKHGTKFRSLVATVSGDTTWTVGNFIALVWKYARYEFKMSRAKYFTSFIQPDGFLWEEGDTRSVYSKAGFGTWRTEVKMLSTAGTRSGYGPDICINVLDSSLWHVNSKVHCCWDDSTKLVR</sequence>
<gene>
    <name evidence="1" type="ORF">LTR09_011510</name>
</gene>